<dbReference type="GO" id="GO:0006096">
    <property type="term" value="P:glycolytic process"/>
    <property type="evidence" value="ECO:0007669"/>
    <property type="project" value="UniProtKB-KW"/>
</dbReference>
<reference evidence="9 10" key="1">
    <citation type="submission" date="2016-06" db="EMBL/GenBank/DDBJ databases">
        <title>The Draft Genome Sequence and Annotation of the Desert Woodrat Neotoma lepida.</title>
        <authorList>
            <person name="Campbell M."/>
            <person name="Oakeson K.F."/>
            <person name="Yandell M."/>
            <person name="Halpert J.R."/>
            <person name="Dearing D."/>
        </authorList>
    </citation>
    <scope>NUCLEOTIDE SEQUENCE [LARGE SCALE GENOMIC DNA]</scope>
    <source>
        <strain evidence="9">417</strain>
        <tissue evidence="9">Liver</tissue>
    </source>
</reference>
<comment type="catalytic activity">
    <reaction evidence="8">
        <text>D-glyceraldehyde 3-phosphate + phosphate + NAD(+) = (2R)-3-phospho-glyceroyl phosphate + NADH + H(+)</text>
        <dbReference type="Rhea" id="RHEA:10300"/>
        <dbReference type="ChEBI" id="CHEBI:15378"/>
        <dbReference type="ChEBI" id="CHEBI:43474"/>
        <dbReference type="ChEBI" id="CHEBI:57540"/>
        <dbReference type="ChEBI" id="CHEBI:57604"/>
        <dbReference type="ChEBI" id="CHEBI:57945"/>
        <dbReference type="ChEBI" id="CHEBI:59776"/>
        <dbReference type="EC" id="1.2.1.12"/>
    </reaction>
</comment>
<comment type="similarity">
    <text evidence="2">Belongs to the glyceraldehyde-3-phosphate dehydrogenase family.</text>
</comment>
<dbReference type="PANTHER" id="PTHR10836:SF111">
    <property type="entry name" value="GLYCERALDEHYDE-3-PHOSPHATE DEHYDROGENASE"/>
    <property type="match status" value="1"/>
</dbReference>
<evidence type="ECO:0000313" key="10">
    <source>
        <dbReference type="Proteomes" id="UP000092124"/>
    </source>
</evidence>
<dbReference type="PANTHER" id="PTHR10836">
    <property type="entry name" value="GLYCERALDEHYDE 3-PHOSPHATE DEHYDROGENASE"/>
    <property type="match status" value="1"/>
</dbReference>
<evidence type="ECO:0000256" key="4">
    <source>
        <dbReference type="ARBA" id="ARBA00022490"/>
    </source>
</evidence>
<evidence type="ECO:0000256" key="1">
    <source>
        <dbReference type="ARBA" id="ARBA00004869"/>
    </source>
</evidence>
<comment type="caution">
    <text evidence="9">The sequence shown here is derived from an EMBL/GenBank/DDBJ whole genome shotgun (WGS) entry which is preliminary data.</text>
</comment>
<dbReference type="AlphaFoldDB" id="A0A1A6GVC1"/>
<comment type="pathway">
    <text evidence="1">Carbohydrate degradation; glycolysis; pyruvate from D-glyceraldehyde 3-phosphate: step 1/5.</text>
</comment>
<dbReference type="InterPro" id="IPR036291">
    <property type="entry name" value="NAD(P)-bd_dom_sf"/>
</dbReference>
<dbReference type="EMBL" id="LZPO01068289">
    <property type="protein sequence ID" value="OBS69580.1"/>
    <property type="molecule type" value="Genomic_DNA"/>
</dbReference>
<keyword evidence="7" id="KW-0324">Glycolysis</keyword>
<keyword evidence="5" id="KW-0560">Oxidoreductase</keyword>
<dbReference type="Proteomes" id="UP000092124">
    <property type="component" value="Unassembled WGS sequence"/>
</dbReference>
<dbReference type="STRING" id="56216.A0A1A6GVC1"/>
<keyword evidence="10" id="KW-1185">Reference proteome</keyword>
<evidence type="ECO:0000256" key="8">
    <source>
        <dbReference type="ARBA" id="ARBA00047698"/>
    </source>
</evidence>
<protein>
    <recommendedName>
        <fullName evidence="3">glyceraldehyde-3-phosphate dehydrogenase (phosphorylating)</fullName>
        <ecNumber evidence="3">1.2.1.12</ecNumber>
    </recommendedName>
</protein>
<evidence type="ECO:0000256" key="7">
    <source>
        <dbReference type="ARBA" id="ARBA00023152"/>
    </source>
</evidence>
<evidence type="ECO:0000256" key="5">
    <source>
        <dbReference type="ARBA" id="ARBA00023002"/>
    </source>
</evidence>
<name>A0A1A6GVC1_NEOLE</name>
<evidence type="ECO:0000256" key="2">
    <source>
        <dbReference type="ARBA" id="ARBA00007406"/>
    </source>
</evidence>
<dbReference type="SUPFAM" id="SSF51735">
    <property type="entry name" value="NAD(P)-binding Rossmann-fold domains"/>
    <property type="match status" value="1"/>
</dbReference>
<feature type="non-terminal residue" evidence="9">
    <location>
        <position position="1"/>
    </location>
</feature>
<gene>
    <name evidence="9" type="ORF">A6R68_01879</name>
</gene>
<proteinExistence type="inferred from homology"/>
<keyword evidence="4" id="KW-0963">Cytoplasm</keyword>
<sequence length="82" mass="9204">EGEPANIKFGDTGAKYFVESTIVFTTMEEAMSYLKGKSKRVIISSTSADTPKFVIVYQAYHLEKAAKYDDIKKVLKQALEAY</sequence>
<evidence type="ECO:0000313" key="9">
    <source>
        <dbReference type="EMBL" id="OBS69580.1"/>
    </source>
</evidence>
<dbReference type="EC" id="1.2.1.12" evidence="3"/>
<accession>A0A1A6GVC1</accession>
<dbReference type="InterPro" id="IPR020831">
    <property type="entry name" value="GlycerAld/Erythrose_P_DH"/>
</dbReference>
<organism evidence="9 10">
    <name type="scientific">Neotoma lepida</name>
    <name type="common">Desert woodrat</name>
    <dbReference type="NCBI Taxonomy" id="56216"/>
    <lineage>
        <taxon>Eukaryota</taxon>
        <taxon>Metazoa</taxon>
        <taxon>Chordata</taxon>
        <taxon>Craniata</taxon>
        <taxon>Vertebrata</taxon>
        <taxon>Euteleostomi</taxon>
        <taxon>Mammalia</taxon>
        <taxon>Eutheria</taxon>
        <taxon>Euarchontoglires</taxon>
        <taxon>Glires</taxon>
        <taxon>Rodentia</taxon>
        <taxon>Myomorpha</taxon>
        <taxon>Muroidea</taxon>
        <taxon>Cricetidae</taxon>
        <taxon>Neotominae</taxon>
        <taxon>Neotoma</taxon>
    </lineage>
</organism>
<dbReference type="GO" id="GO:0004365">
    <property type="term" value="F:glyceraldehyde-3-phosphate dehydrogenase (NAD+) (phosphorylating) activity"/>
    <property type="evidence" value="ECO:0007669"/>
    <property type="project" value="UniProtKB-EC"/>
</dbReference>
<keyword evidence="6" id="KW-0520">NAD</keyword>
<evidence type="ECO:0000256" key="3">
    <source>
        <dbReference type="ARBA" id="ARBA00013119"/>
    </source>
</evidence>
<dbReference type="GO" id="GO:0005829">
    <property type="term" value="C:cytosol"/>
    <property type="evidence" value="ECO:0007669"/>
    <property type="project" value="TreeGrafter"/>
</dbReference>
<dbReference type="Gene3D" id="3.40.50.720">
    <property type="entry name" value="NAD(P)-binding Rossmann-like Domain"/>
    <property type="match status" value="1"/>
</dbReference>
<evidence type="ECO:0000256" key="6">
    <source>
        <dbReference type="ARBA" id="ARBA00023027"/>
    </source>
</evidence>